<evidence type="ECO:0000313" key="8">
    <source>
        <dbReference type="EMBL" id="MED6132507.1"/>
    </source>
</evidence>
<comment type="similarity">
    <text evidence="5">Belongs to the HIPP family.</text>
</comment>
<dbReference type="PANTHER" id="PTHR45868:SF74">
    <property type="entry name" value="HEAVY METAL-ASSOCIATED ISOPRENYLATED PLANT PROTEIN 33"/>
    <property type="match status" value="1"/>
</dbReference>
<keyword evidence="2" id="KW-0479">Metal-binding</keyword>
<dbReference type="InterPro" id="IPR036163">
    <property type="entry name" value="HMA_dom_sf"/>
</dbReference>
<dbReference type="Proteomes" id="UP001341840">
    <property type="component" value="Unassembled WGS sequence"/>
</dbReference>
<dbReference type="SUPFAM" id="SSF55008">
    <property type="entry name" value="HMA, heavy metal-associated domain"/>
    <property type="match status" value="1"/>
</dbReference>
<evidence type="ECO:0000313" key="9">
    <source>
        <dbReference type="Proteomes" id="UP001341840"/>
    </source>
</evidence>
<evidence type="ECO:0000256" key="5">
    <source>
        <dbReference type="ARBA" id="ARBA00024045"/>
    </source>
</evidence>
<keyword evidence="1" id="KW-0488">Methylation</keyword>
<name>A0ABU6S8A4_9FABA</name>
<evidence type="ECO:0000256" key="1">
    <source>
        <dbReference type="ARBA" id="ARBA00022481"/>
    </source>
</evidence>
<keyword evidence="3" id="KW-0449">Lipoprotein</keyword>
<dbReference type="Gene3D" id="3.30.70.100">
    <property type="match status" value="1"/>
</dbReference>
<keyword evidence="9" id="KW-1185">Reference proteome</keyword>
<dbReference type="PANTHER" id="PTHR45868">
    <property type="entry name" value="HEAVY METAL-ASSOCIATED ISOPRENYLATED PLANT PROTEIN 33-RELATED"/>
    <property type="match status" value="1"/>
</dbReference>
<evidence type="ECO:0000256" key="4">
    <source>
        <dbReference type="ARBA" id="ARBA00023289"/>
    </source>
</evidence>
<keyword evidence="4" id="KW-0636">Prenylation</keyword>
<evidence type="ECO:0000256" key="6">
    <source>
        <dbReference type="SAM" id="MobiDB-lite"/>
    </source>
</evidence>
<dbReference type="InterPro" id="IPR006121">
    <property type="entry name" value="HMA_dom"/>
</dbReference>
<comment type="caution">
    <text evidence="8">The sequence shown here is derived from an EMBL/GenBank/DDBJ whole genome shotgun (WGS) entry which is preliminary data.</text>
</comment>
<dbReference type="EMBL" id="JASCZI010060476">
    <property type="protein sequence ID" value="MED6132507.1"/>
    <property type="molecule type" value="Genomic_DNA"/>
</dbReference>
<evidence type="ECO:0000256" key="2">
    <source>
        <dbReference type="ARBA" id="ARBA00022723"/>
    </source>
</evidence>
<protein>
    <recommendedName>
        <fullName evidence="7">HMA domain-containing protein</fullName>
    </recommendedName>
</protein>
<feature type="domain" description="HMA" evidence="7">
    <location>
        <begin position="8"/>
        <end position="72"/>
    </location>
</feature>
<dbReference type="PROSITE" id="PS50846">
    <property type="entry name" value="HMA_2"/>
    <property type="match status" value="1"/>
</dbReference>
<evidence type="ECO:0000256" key="3">
    <source>
        <dbReference type="ARBA" id="ARBA00023288"/>
    </source>
</evidence>
<evidence type="ECO:0000259" key="7">
    <source>
        <dbReference type="PROSITE" id="PS50846"/>
    </source>
</evidence>
<accession>A0ABU6S8A4</accession>
<sequence>MESSNSDTPVFTLKVDFGCSRECPRDMKNMLQQLKGVKSISIDPTQGKVIVVGDVNPMMLIKLLHKMGRKAQLWSSDKPPMHNTGGFSPKQRQKSQDSHCCCESSESEEDSDTDIYDGHISCKHKNHRAQQHGQRNKKRHSWKHNLNFADEYAAPPSVTGYQPYAGYQQPMLGYQPYTGYHLPLQYQHYQPVPYARPVSSHGYYGQDHPVPCNYWHLPYGSGFLSQQNPMIHYTSYADNYHYAV</sequence>
<proteinExistence type="inferred from homology"/>
<gene>
    <name evidence="8" type="ORF">PIB30_019648</name>
</gene>
<dbReference type="Pfam" id="PF00403">
    <property type="entry name" value="HMA"/>
    <property type="match status" value="1"/>
</dbReference>
<reference evidence="8 9" key="1">
    <citation type="journal article" date="2023" name="Plants (Basel)">
        <title>Bridging the Gap: Combining Genomics and Transcriptomics Approaches to Understand Stylosanthes scabra, an Orphan Legume from the Brazilian Caatinga.</title>
        <authorList>
            <person name="Ferreira-Neto J.R.C."/>
            <person name="da Silva M.D."/>
            <person name="Binneck E."/>
            <person name="de Melo N.F."/>
            <person name="da Silva R.H."/>
            <person name="de Melo A.L.T.M."/>
            <person name="Pandolfi V."/>
            <person name="Bustamante F.O."/>
            <person name="Brasileiro-Vidal A.C."/>
            <person name="Benko-Iseppon A.M."/>
        </authorList>
    </citation>
    <scope>NUCLEOTIDE SEQUENCE [LARGE SCALE GENOMIC DNA]</scope>
    <source>
        <tissue evidence="8">Leaves</tissue>
    </source>
</reference>
<organism evidence="8 9">
    <name type="scientific">Stylosanthes scabra</name>
    <dbReference type="NCBI Taxonomy" id="79078"/>
    <lineage>
        <taxon>Eukaryota</taxon>
        <taxon>Viridiplantae</taxon>
        <taxon>Streptophyta</taxon>
        <taxon>Embryophyta</taxon>
        <taxon>Tracheophyta</taxon>
        <taxon>Spermatophyta</taxon>
        <taxon>Magnoliopsida</taxon>
        <taxon>eudicotyledons</taxon>
        <taxon>Gunneridae</taxon>
        <taxon>Pentapetalae</taxon>
        <taxon>rosids</taxon>
        <taxon>fabids</taxon>
        <taxon>Fabales</taxon>
        <taxon>Fabaceae</taxon>
        <taxon>Papilionoideae</taxon>
        <taxon>50 kb inversion clade</taxon>
        <taxon>dalbergioids sensu lato</taxon>
        <taxon>Dalbergieae</taxon>
        <taxon>Pterocarpus clade</taxon>
        <taxon>Stylosanthes</taxon>
    </lineage>
</organism>
<dbReference type="CDD" id="cd00371">
    <property type="entry name" value="HMA"/>
    <property type="match status" value="1"/>
</dbReference>
<feature type="region of interest" description="Disordered" evidence="6">
    <location>
        <begin position="72"/>
        <end position="97"/>
    </location>
</feature>